<dbReference type="Proteomes" id="UP000822688">
    <property type="component" value="Chromosome 3"/>
</dbReference>
<reference evidence="11" key="1">
    <citation type="submission" date="2020-06" db="EMBL/GenBank/DDBJ databases">
        <title>WGS assembly of Ceratodon purpureus strain R40.</title>
        <authorList>
            <person name="Carey S.B."/>
            <person name="Jenkins J."/>
            <person name="Shu S."/>
            <person name="Lovell J.T."/>
            <person name="Sreedasyam A."/>
            <person name="Maumus F."/>
            <person name="Tiley G.P."/>
            <person name="Fernandez-Pozo N."/>
            <person name="Barry K."/>
            <person name="Chen C."/>
            <person name="Wang M."/>
            <person name="Lipzen A."/>
            <person name="Daum C."/>
            <person name="Saski C.A."/>
            <person name="Payton A.C."/>
            <person name="Mcbreen J.C."/>
            <person name="Conrad R.E."/>
            <person name="Kollar L.M."/>
            <person name="Olsson S."/>
            <person name="Huttunen S."/>
            <person name="Landis J.B."/>
            <person name="Wickett N.J."/>
            <person name="Johnson M.G."/>
            <person name="Rensing S.A."/>
            <person name="Grimwood J."/>
            <person name="Schmutz J."/>
            <person name="Mcdaniel S.F."/>
        </authorList>
    </citation>
    <scope>NUCLEOTIDE SEQUENCE</scope>
    <source>
        <strain evidence="11">R40</strain>
    </source>
</reference>
<evidence type="ECO:0000313" key="12">
    <source>
        <dbReference type="Proteomes" id="UP000822688"/>
    </source>
</evidence>
<feature type="region of interest" description="Disordered" evidence="10">
    <location>
        <begin position="418"/>
        <end position="606"/>
    </location>
</feature>
<feature type="compositionally biased region" description="Basic residues" evidence="10">
    <location>
        <begin position="84"/>
        <end position="95"/>
    </location>
</feature>
<dbReference type="GO" id="GO:0060271">
    <property type="term" value="P:cilium assembly"/>
    <property type="evidence" value="ECO:0007669"/>
    <property type="project" value="InterPro"/>
</dbReference>
<dbReference type="GO" id="GO:0070507">
    <property type="term" value="P:regulation of microtubule cytoskeleton organization"/>
    <property type="evidence" value="ECO:0007669"/>
    <property type="project" value="InterPro"/>
</dbReference>
<name>A0A8T0IH07_CERPU</name>
<feature type="compositionally biased region" description="Polar residues" evidence="10">
    <location>
        <begin position="422"/>
        <end position="432"/>
    </location>
</feature>
<evidence type="ECO:0000256" key="7">
    <source>
        <dbReference type="ARBA" id="ARBA00023212"/>
    </source>
</evidence>
<feature type="compositionally biased region" description="Polar residues" evidence="10">
    <location>
        <begin position="148"/>
        <end position="163"/>
    </location>
</feature>
<evidence type="ECO:0000256" key="4">
    <source>
        <dbReference type="ARBA" id="ARBA00022490"/>
    </source>
</evidence>
<evidence type="ECO:0000313" key="11">
    <source>
        <dbReference type="EMBL" id="KAG0582191.1"/>
    </source>
</evidence>
<sequence>MEDLASFIQTLSEKYGLLDFGNDKVDTTSTNHPQQKYEPIADEELEDHGHENGDGLGVDTSWECLTSFLNKHDLQYNNMHNFRTKKSSTMSKRRVSNGSLPHDDQGDDDVQEAQTLNRPESGSSDRAVSIANTMKTSDLIQNASFLDELQNPSLSEDMQSTGMTKGRDSLDDIDHGQSSLLQEFLTGNGDKDVDVLEFAKEMGLSSFNECPQKEADAPWHANSGTWFREFCSTRNNVTISSKRSVRVDTKVAKEVCLDRGLSAHDILASNDILLSSGSSSSPTGTVLDGQVEDCHSASASQCGADATVDRSRCASPEGFAAALESVERGRERAAMVNARVEKMLEDSDSHHRRPVHHAAENVGGKSMNRVREDNLVAEEAGKLSESLSGTSDNGSVGSLKKRITDMGEGNRLLLNQLDKSRSLLSPSKQPTLFRSRSSASDRSEAWRQTRRSSEELGDRSEHDDNIPHRQLDEGGSTMLSRRSKEKGPSPNGPDSLSRASSRGEPDYKPDSRASSIHEEETCAKASSHYSGQRRASSRNQEMDHQPSIASPVDQLHRAHTKRDLSGDRHKSGRNLRIRIPNFQPPADQYDPRNADGQDPPENQEGIYGSRETLAQDHQNQYGFLAVSPRNKQNDDHEEIREGREKFEAGQPGLVHSGQNCSNDEGLCAKTKEYFNFTSSWGNDWTEVEEEVIEETDPAPSKTSVGQSKWERVNNLLCQNGFPTIRSSNIPASDFEEDCHLVLSDVVSNYERREKFVQALLDEGDELRQVEERNHLHIQQLESERDEANQKLAASERRADVAAKTAERNYAALRRDCQKLELSNANLMQRCSQLEHACRAKERTLQKLQDKVRESMVKEDRHRNNDKEVYEKLKHKIASAQHTNGEVLEPNFLNRDLKPAQIVGIYERQKVALESEISNLRAENAQLCREICEKENIILNRVLGTEETKKALDLLSRKQQMQIDEKVKEINRLEDELKERPTMEEVEETIRSASHQEEESRQFHEQAQDESYFEKILSKICQLLELDEPSFIVETLESLLVLVSAVPRMEQFVSDVCDVVFCDGQNWSPPSNDEDAGANRTPEAVPAILKSWLQKLEESSELLSFKDTIVGMLWGRGEKNSELEPESSCRVVIGCVKNLIDVEQDYLATKASYSDAGAIVKAEPQKLLHRIVAHFQMLFEVPKLEGVMTVMNSVYIKCTEYHNFARALSSMLGLEKEEGPNTIISTLNSMMSNGRM</sequence>
<feature type="coiled-coil region" evidence="9">
    <location>
        <begin position="766"/>
        <end position="864"/>
    </location>
</feature>
<dbReference type="PANTHER" id="PTHR14594:SF1">
    <property type="entry name" value="CENTROSOMAL PROTEIN OF 70 KDA"/>
    <property type="match status" value="1"/>
</dbReference>
<evidence type="ECO:0000256" key="9">
    <source>
        <dbReference type="SAM" id="Coils"/>
    </source>
</evidence>
<accession>A0A8T0IH07</accession>
<evidence type="ECO:0000256" key="2">
    <source>
        <dbReference type="ARBA" id="ARBA00011832"/>
    </source>
</evidence>
<keyword evidence="6 9" id="KW-0175">Coiled coil</keyword>
<feature type="compositionally biased region" description="Polar residues" evidence="10">
    <location>
        <begin position="527"/>
        <end position="539"/>
    </location>
</feature>
<evidence type="ECO:0000256" key="5">
    <source>
        <dbReference type="ARBA" id="ARBA00022803"/>
    </source>
</evidence>
<organism evidence="11 12">
    <name type="scientific">Ceratodon purpureus</name>
    <name type="common">Fire moss</name>
    <name type="synonym">Dicranum purpureum</name>
    <dbReference type="NCBI Taxonomy" id="3225"/>
    <lineage>
        <taxon>Eukaryota</taxon>
        <taxon>Viridiplantae</taxon>
        <taxon>Streptophyta</taxon>
        <taxon>Embryophyta</taxon>
        <taxon>Bryophyta</taxon>
        <taxon>Bryophytina</taxon>
        <taxon>Bryopsida</taxon>
        <taxon>Dicranidae</taxon>
        <taxon>Pseudoditrichales</taxon>
        <taxon>Ditrichaceae</taxon>
        <taxon>Ceratodon</taxon>
    </lineage>
</organism>
<keyword evidence="7" id="KW-0206">Cytoskeleton</keyword>
<feature type="compositionally biased region" description="Basic and acidic residues" evidence="10">
    <location>
        <begin position="439"/>
        <end position="472"/>
    </location>
</feature>
<evidence type="ECO:0000256" key="3">
    <source>
        <dbReference type="ARBA" id="ARBA00018408"/>
    </source>
</evidence>
<keyword evidence="5" id="KW-0802">TPR repeat</keyword>
<dbReference type="GO" id="GO:0005815">
    <property type="term" value="C:microtubule organizing center"/>
    <property type="evidence" value="ECO:0007669"/>
    <property type="project" value="TreeGrafter"/>
</dbReference>
<feature type="region of interest" description="Disordered" evidence="10">
    <location>
        <begin position="148"/>
        <end position="168"/>
    </location>
</feature>
<feature type="region of interest" description="Disordered" evidence="10">
    <location>
        <begin position="84"/>
        <end position="110"/>
    </location>
</feature>
<dbReference type="PANTHER" id="PTHR14594">
    <property type="entry name" value="CENTROSOMAL PROTEIN OF 70 KDA"/>
    <property type="match status" value="1"/>
</dbReference>
<dbReference type="EMBL" id="CM026423">
    <property type="protein sequence ID" value="KAG0582191.1"/>
    <property type="molecule type" value="Genomic_DNA"/>
</dbReference>
<dbReference type="GO" id="GO:0043015">
    <property type="term" value="F:gamma-tubulin binding"/>
    <property type="evidence" value="ECO:0007669"/>
    <property type="project" value="InterPro"/>
</dbReference>
<feature type="coiled-coil region" evidence="9">
    <location>
        <begin position="902"/>
        <end position="929"/>
    </location>
</feature>
<proteinExistence type="predicted"/>
<comment type="subcellular location">
    <subcellularLocation>
        <location evidence="1">Cytoplasm</location>
        <location evidence="1">Cytoskeleton</location>
        <location evidence="1">Microtubule organizing center</location>
        <location evidence="1">Centrosome</location>
    </subcellularLocation>
</comment>
<keyword evidence="12" id="KW-1185">Reference proteome</keyword>
<feature type="region of interest" description="Disordered" evidence="10">
    <location>
        <begin position="345"/>
        <end position="400"/>
    </location>
</feature>
<keyword evidence="4" id="KW-0963">Cytoplasm</keyword>
<feature type="compositionally biased region" description="Basic and acidic residues" evidence="10">
    <location>
        <begin position="501"/>
        <end position="522"/>
    </location>
</feature>
<feature type="compositionally biased region" description="Basic and acidic residues" evidence="10">
    <location>
        <begin position="369"/>
        <end position="382"/>
    </location>
</feature>
<comment type="caution">
    <text evidence="11">The sequence shown here is derived from an EMBL/GenBank/DDBJ whole genome shotgun (WGS) entry which is preliminary data.</text>
</comment>
<dbReference type="InterPro" id="IPR037692">
    <property type="entry name" value="CEP70"/>
</dbReference>
<comment type="subunit">
    <text evidence="2">Directly interacts with tubulin-gamma; this interaction determines centrosomal localization.</text>
</comment>
<evidence type="ECO:0000256" key="10">
    <source>
        <dbReference type="SAM" id="MobiDB-lite"/>
    </source>
</evidence>
<evidence type="ECO:0000256" key="8">
    <source>
        <dbReference type="ARBA" id="ARBA00025273"/>
    </source>
</evidence>
<dbReference type="AlphaFoldDB" id="A0A8T0IH07"/>
<protein>
    <recommendedName>
        <fullName evidence="3">Centrosomal protein of 70 kDa</fullName>
    </recommendedName>
</protein>
<evidence type="ECO:0000256" key="1">
    <source>
        <dbReference type="ARBA" id="ARBA00004300"/>
    </source>
</evidence>
<evidence type="ECO:0000256" key="6">
    <source>
        <dbReference type="ARBA" id="ARBA00023054"/>
    </source>
</evidence>
<gene>
    <name evidence="11" type="ORF">KC19_3G041300</name>
</gene>
<feature type="compositionally biased region" description="Polar residues" evidence="10">
    <location>
        <begin position="385"/>
        <end position="396"/>
    </location>
</feature>
<comment type="function">
    <text evidence="8">Plays a role in the organization of both preexisting and nascent microtubules in interphase cells. During mitosis, required for the organization and orientation of the mitotic spindle.</text>
</comment>